<protein>
    <submittedName>
        <fullName evidence="1">Uncharacterized protein</fullName>
    </submittedName>
</protein>
<evidence type="ECO:0000313" key="1">
    <source>
        <dbReference type="EMBL" id="KIJ42147.1"/>
    </source>
</evidence>
<proteinExistence type="predicted"/>
<name>A0A0C9VKE3_SPHS4</name>
<dbReference type="AlphaFoldDB" id="A0A0C9VKE3"/>
<sequence length="190" mass="21317">MFQPGFTSAFISFNVSFYSNKLYLKNIVLSHWISSHSHSAPKRNDKELDQSTSHIQQNYTESTDVLESQKKLQAAISLLATSDLQGSCAPMVSVQLFPGRSPSTVEVSIGIEGYVLEDEIIESLKSVVGKCVNFVKSYRTGLYKSSQLRYRHPVNDFIIDELLPSIVGHHSLALFDTLPAQYRDLSKAWN</sequence>
<accession>A0A0C9VKE3</accession>
<dbReference type="EMBL" id="KN837132">
    <property type="protein sequence ID" value="KIJ42147.1"/>
    <property type="molecule type" value="Genomic_DNA"/>
</dbReference>
<organism evidence="1 2">
    <name type="scientific">Sphaerobolus stellatus (strain SS14)</name>
    <dbReference type="NCBI Taxonomy" id="990650"/>
    <lineage>
        <taxon>Eukaryota</taxon>
        <taxon>Fungi</taxon>
        <taxon>Dikarya</taxon>
        <taxon>Basidiomycota</taxon>
        <taxon>Agaricomycotina</taxon>
        <taxon>Agaricomycetes</taxon>
        <taxon>Phallomycetidae</taxon>
        <taxon>Geastrales</taxon>
        <taxon>Sphaerobolaceae</taxon>
        <taxon>Sphaerobolus</taxon>
    </lineage>
</organism>
<keyword evidence="2" id="KW-1185">Reference proteome</keyword>
<evidence type="ECO:0000313" key="2">
    <source>
        <dbReference type="Proteomes" id="UP000054279"/>
    </source>
</evidence>
<dbReference type="HOGENOM" id="CLU_1428831_0_0_1"/>
<reference evidence="1 2" key="1">
    <citation type="submission" date="2014-06" db="EMBL/GenBank/DDBJ databases">
        <title>Evolutionary Origins and Diversification of the Mycorrhizal Mutualists.</title>
        <authorList>
            <consortium name="DOE Joint Genome Institute"/>
            <consortium name="Mycorrhizal Genomics Consortium"/>
            <person name="Kohler A."/>
            <person name="Kuo A."/>
            <person name="Nagy L.G."/>
            <person name="Floudas D."/>
            <person name="Copeland A."/>
            <person name="Barry K.W."/>
            <person name="Cichocki N."/>
            <person name="Veneault-Fourrey C."/>
            <person name="LaButti K."/>
            <person name="Lindquist E.A."/>
            <person name="Lipzen A."/>
            <person name="Lundell T."/>
            <person name="Morin E."/>
            <person name="Murat C."/>
            <person name="Riley R."/>
            <person name="Ohm R."/>
            <person name="Sun H."/>
            <person name="Tunlid A."/>
            <person name="Henrissat B."/>
            <person name="Grigoriev I.V."/>
            <person name="Hibbett D.S."/>
            <person name="Martin F."/>
        </authorList>
    </citation>
    <scope>NUCLEOTIDE SEQUENCE [LARGE SCALE GENOMIC DNA]</scope>
    <source>
        <strain evidence="1 2">SS14</strain>
    </source>
</reference>
<gene>
    <name evidence="1" type="ORF">M422DRAFT_254841</name>
</gene>
<dbReference type="Proteomes" id="UP000054279">
    <property type="component" value="Unassembled WGS sequence"/>
</dbReference>